<feature type="transmembrane region" description="Helical" evidence="1">
    <location>
        <begin position="50"/>
        <end position="73"/>
    </location>
</feature>
<protein>
    <submittedName>
        <fullName evidence="2">Uncharacterized protein</fullName>
    </submittedName>
</protein>
<keyword evidence="1" id="KW-0472">Membrane</keyword>
<dbReference type="EMBL" id="BJYE01000060">
    <property type="protein sequence ID" value="GEN58037.1"/>
    <property type="molecule type" value="Genomic_DNA"/>
</dbReference>
<evidence type="ECO:0000313" key="2">
    <source>
        <dbReference type="EMBL" id="GEN58037.1"/>
    </source>
</evidence>
<accession>A0A511X509</accession>
<evidence type="ECO:0000313" key="3">
    <source>
        <dbReference type="Proteomes" id="UP000321400"/>
    </source>
</evidence>
<sequence length="432" mass="50249">MKHKKVKLFRWVLRICEKENLQIVIGMIFFTILFVYNKKYVFKLSDLLDLTLIASFVFLYIIKLLSGILSSYLKNQLEDHMKLETDSNRLIKKYPLENGFVTYNNKMYIFKDYARDKSGSNTLKKNGKDSYVYKFPVVINYEKNHKNIVINDKKDNYYELNEIAKENYTSLFNSHSTSDVYNQVNVRLDRFEEIEDELHLFTSRTTFYDSLVTNRAIDFEFQKGMTLRNMLNPGPFIVSLDESKLSNHLGFNVFIETLDGDIIFVKRSMNVSIGKGSLGPSIAASLKTRYCLNDDLSFTIDGLEKAVEEEIKDELGLNTSSIKISLKEHLIAIYRDILEGGKPQFLFKAKVNYTSDEVKENFKKYLKEKNDKYDTIKDGDKLVFINTSDLSRIFIAPDTIFFGKKKYSLLPAVAGTFAYYISHWRSESNENN</sequence>
<gene>
    <name evidence="2" type="ORF">HAL01_25010</name>
</gene>
<dbReference type="AlphaFoldDB" id="A0A511X509"/>
<organism evidence="2 3">
    <name type="scientific">Halolactibacillus alkaliphilus</name>
    <dbReference type="NCBI Taxonomy" id="442899"/>
    <lineage>
        <taxon>Bacteria</taxon>
        <taxon>Bacillati</taxon>
        <taxon>Bacillota</taxon>
        <taxon>Bacilli</taxon>
        <taxon>Bacillales</taxon>
        <taxon>Bacillaceae</taxon>
        <taxon>Halolactibacillus</taxon>
    </lineage>
</organism>
<keyword evidence="3" id="KW-1185">Reference proteome</keyword>
<proteinExistence type="predicted"/>
<keyword evidence="1" id="KW-1133">Transmembrane helix</keyword>
<name>A0A511X509_9BACI</name>
<feature type="transmembrane region" description="Helical" evidence="1">
    <location>
        <begin position="21"/>
        <end position="38"/>
    </location>
</feature>
<dbReference type="STRING" id="442899.SAMN05720591_1517"/>
<keyword evidence="1" id="KW-0812">Transmembrane</keyword>
<dbReference type="Proteomes" id="UP000321400">
    <property type="component" value="Unassembled WGS sequence"/>
</dbReference>
<comment type="caution">
    <text evidence="2">The sequence shown here is derived from an EMBL/GenBank/DDBJ whole genome shotgun (WGS) entry which is preliminary data.</text>
</comment>
<evidence type="ECO:0000256" key="1">
    <source>
        <dbReference type="SAM" id="Phobius"/>
    </source>
</evidence>
<dbReference type="OrthoDB" id="3035837at2"/>
<dbReference type="RefSeq" id="WP_089803646.1">
    <property type="nucleotide sequence ID" value="NZ_BJYE01000060.1"/>
</dbReference>
<reference evidence="2 3" key="1">
    <citation type="submission" date="2019-07" db="EMBL/GenBank/DDBJ databases">
        <title>Whole genome shotgun sequence of Halolactibacillus alkaliphilus NBRC 103919.</title>
        <authorList>
            <person name="Hosoyama A."/>
            <person name="Uohara A."/>
            <person name="Ohji S."/>
            <person name="Ichikawa N."/>
        </authorList>
    </citation>
    <scope>NUCLEOTIDE SEQUENCE [LARGE SCALE GENOMIC DNA]</scope>
    <source>
        <strain evidence="2 3">NBRC 103919</strain>
    </source>
</reference>